<dbReference type="EMBL" id="MQUB01000001">
    <property type="protein sequence ID" value="PQB05576.1"/>
    <property type="molecule type" value="Genomic_DNA"/>
</dbReference>
<evidence type="ECO:0000313" key="2">
    <source>
        <dbReference type="Proteomes" id="UP000239800"/>
    </source>
</evidence>
<reference evidence="1 2" key="1">
    <citation type="submission" date="2016-11" db="EMBL/GenBank/DDBJ databases">
        <title>Trade-off between light-utilization and light-protection in marine flavobacteria.</title>
        <authorList>
            <person name="Kumagai Y."/>
        </authorList>
    </citation>
    <scope>NUCLEOTIDE SEQUENCE [LARGE SCALE GENOMIC DNA]</scope>
    <source>
        <strain evidence="1 2">NBRC 107741</strain>
    </source>
</reference>
<organism evidence="1 2">
    <name type="scientific">Aureitalea marina</name>
    <dbReference type="NCBI Taxonomy" id="930804"/>
    <lineage>
        <taxon>Bacteria</taxon>
        <taxon>Pseudomonadati</taxon>
        <taxon>Bacteroidota</taxon>
        <taxon>Flavobacteriia</taxon>
        <taxon>Flavobacteriales</taxon>
        <taxon>Flavobacteriaceae</taxon>
        <taxon>Aureitalea</taxon>
    </lineage>
</organism>
<comment type="caution">
    <text evidence="1">The sequence shown here is derived from an EMBL/GenBank/DDBJ whole genome shotgun (WGS) entry which is preliminary data.</text>
</comment>
<dbReference type="RefSeq" id="WP_104813522.1">
    <property type="nucleotide sequence ID" value="NZ_MQUB01000001.1"/>
</dbReference>
<dbReference type="Proteomes" id="UP000239800">
    <property type="component" value="Unassembled WGS sequence"/>
</dbReference>
<keyword evidence="2" id="KW-1185">Reference proteome</keyword>
<gene>
    <name evidence="1" type="ORF">BST85_12205</name>
</gene>
<name>A0A2S7KSI4_9FLAO</name>
<evidence type="ECO:0000313" key="1">
    <source>
        <dbReference type="EMBL" id="PQB05576.1"/>
    </source>
</evidence>
<proteinExistence type="predicted"/>
<protein>
    <submittedName>
        <fullName evidence="1">Uncharacterized protein</fullName>
    </submittedName>
</protein>
<sequence length="73" mass="8514">MERINEANEFIDMRLSHMSTSDRVKASRRAKALVLGLNEMYKKSKDPILMELMKAITVKKRKIEKRIKGPIII</sequence>
<accession>A0A2S7KSI4</accession>
<dbReference type="OrthoDB" id="1451549at2"/>
<dbReference type="AlphaFoldDB" id="A0A2S7KSI4"/>